<dbReference type="OrthoDB" id="1956935at2"/>
<evidence type="ECO:0000313" key="4">
    <source>
        <dbReference type="Proteomes" id="UP000233440"/>
    </source>
</evidence>
<organism evidence="3 4">
    <name type="scientific">Heyndrickxia camelliae</name>
    <dbReference type="NCBI Taxonomy" id="1707093"/>
    <lineage>
        <taxon>Bacteria</taxon>
        <taxon>Bacillati</taxon>
        <taxon>Bacillota</taxon>
        <taxon>Bacilli</taxon>
        <taxon>Bacillales</taxon>
        <taxon>Bacillaceae</taxon>
        <taxon>Heyndrickxia</taxon>
    </lineage>
</organism>
<keyword evidence="1" id="KW-0175">Coiled coil</keyword>
<feature type="coiled-coil region" evidence="1">
    <location>
        <begin position="200"/>
        <end position="264"/>
    </location>
</feature>
<comment type="caution">
    <text evidence="3">The sequence shown here is derived from an EMBL/GenBank/DDBJ whole genome shotgun (WGS) entry which is preliminary data.</text>
</comment>
<evidence type="ECO:0000256" key="1">
    <source>
        <dbReference type="SAM" id="Coils"/>
    </source>
</evidence>
<evidence type="ECO:0000313" key="3">
    <source>
        <dbReference type="EMBL" id="PKR82884.1"/>
    </source>
</evidence>
<dbReference type="InterPro" id="IPR041311">
    <property type="entry name" value="LPD29"/>
</dbReference>
<accession>A0A2N3LEB9</accession>
<dbReference type="Pfam" id="PF18847">
    <property type="entry name" value="LPD29"/>
    <property type="match status" value="1"/>
</dbReference>
<protein>
    <recommendedName>
        <fullName evidence="2">Large polyvalent protein associated domain-containing protein</fullName>
    </recommendedName>
</protein>
<evidence type="ECO:0000259" key="2">
    <source>
        <dbReference type="Pfam" id="PF18847"/>
    </source>
</evidence>
<dbReference type="Proteomes" id="UP000233440">
    <property type="component" value="Unassembled WGS sequence"/>
</dbReference>
<sequence>MTSVAMKINEELNGIELYFNSKPSKEVRDNLKANKFRWSSFKNCWYARQSENTFQIANSLTNNEEVTAAPIKEVKKHAKVKTLSLWDATRWKGIELTESQKEQDCKEIAKEIRTHIRKRFPQCKFSVTVPYSGRISFDIKSSPFEKGSTYLNAVLEYCSNLLNAYKHCYSAADPYTDYAGVYNFTGWAEIHWQYTQTEQTEDIKKEMEEFDSKLAEFEKAEEERKEKEYQEYVKEQERRNEEYKKQQEEEKKQVENIYNSIDVKELNENEKYFVTGAEFADLNKNNTLDQYKEEVEKGKYSLEDVKITKEVHFDNLEALDNFSNMLLKDFDFLANTGGSFTEDNRINSMTDFYNMDDYERKTVKWNLYGVAVYYNNKLQFVIDAQGYSYARYVGLTDNATIEKDITVEQVLSGEDQEELQHQASVLEDISTSVIDELDISGTWENENWKEYKEAVKNKLKQYEIKLTKDIIQQLEIDCLKVAMYKILQEVDSIQEQFADADIQQGEKLTLFYISDWGGIITNRITFDSVKNEKYAQYDKAIKLTFTPENKRKLHYKHFYSTLLVYKGWLSLPETVLHNIEERDGMRITSSKYHSCDNKQYDEILNYFEEQEIKPIINTYKPRF</sequence>
<gene>
    <name evidence="3" type="ORF">CWO92_22095</name>
</gene>
<feature type="domain" description="Large polyvalent protein associated" evidence="2">
    <location>
        <begin position="104"/>
        <end position="163"/>
    </location>
</feature>
<keyword evidence="4" id="KW-1185">Reference proteome</keyword>
<dbReference type="EMBL" id="PIQO01000026">
    <property type="protein sequence ID" value="PKR82884.1"/>
    <property type="molecule type" value="Genomic_DNA"/>
</dbReference>
<proteinExistence type="predicted"/>
<dbReference type="AlphaFoldDB" id="A0A2N3LEB9"/>
<name>A0A2N3LEB9_9BACI</name>
<reference evidence="3 4" key="1">
    <citation type="submission" date="2017-11" db="EMBL/GenBank/DDBJ databases">
        <title>Bacillus camelliae sp. nov., isolated from pu'er tea.</title>
        <authorList>
            <person name="Niu L."/>
        </authorList>
    </citation>
    <scope>NUCLEOTIDE SEQUENCE [LARGE SCALE GENOMIC DNA]</scope>
    <source>
        <strain evidence="3 4">7578-1</strain>
    </source>
</reference>
<dbReference type="RefSeq" id="WP_101356372.1">
    <property type="nucleotide sequence ID" value="NZ_PIQO01000026.1"/>
</dbReference>